<dbReference type="InterPro" id="IPR035919">
    <property type="entry name" value="EAL_sf"/>
</dbReference>
<dbReference type="PROSITE" id="PS50885">
    <property type="entry name" value="HAMP"/>
    <property type="match status" value="1"/>
</dbReference>
<dbReference type="Pfam" id="PF00990">
    <property type="entry name" value="GGDEF"/>
    <property type="match status" value="1"/>
</dbReference>
<dbReference type="SUPFAM" id="SSF55073">
    <property type="entry name" value="Nucleotide cyclase"/>
    <property type="match status" value="1"/>
</dbReference>
<dbReference type="InterPro" id="IPR043128">
    <property type="entry name" value="Rev_trsase/Diguanyl_cyclase"/>
</dbReference>
<dbReference type="PANTHER" id="PTHR44757:SF2">
    <property type="entry name" value="BIOFILM ARCHITECTURE MAINTENANCE PROTEIN MBAA"/>
    <property type="match status" value="1"/>
</dbReference>
<evidence type="ECO:0000259" key="2">
    <source>
        <dbReference type="PROSITE" id="PS50883"/>
    </source>
</evidence>
<accession>A0ABU9STG5</accession>
<dbReference type="InterPro" id="IPR000160">
    <property type="entry name" value="GGDEF_dom"/>
</dbReference>
<evidence type="ECO:0000259" key="3">
    <source>
        <dbReference type="PROSITE" id="PS50885"/>
    </source>
</evidence>
<dbReference type="InterPro" id="IPR003660">
    <property type="entry name" value="HAMP_dom"/>
</dbReference>
<protein>
    <submittedName>
        <fullName evidence="5">EAL domain-containing protein</fullName>
    </submittedName>
</protein>
<evidence type="ECO:0000313" key="5">
    <source>
        <dbReference type="EMBL" id="MEM5496865.1"/>
    </source>
</evidence>
<dbReference type="InterPro" id="IPR029787">
    <property type="entry name" value="Nucleotide_cyclase"/>
</dbReference>
<dbReference type="NCBIfam" id="TIGR00254">
    <property type="entry name" value="GGDEF"/>
    <property type="match status" value="1"/>
</dbReference>
<feature type="domain" description="EAL" evidence="2">
    <location>
        <begin position="523"/>
        <end position="776"/>
    </location>
</feature>
<dbReference type="Pfam" id="PF00563">
    <property type="entry name" value="EAL"/>
    <property type="match status" value="1"/>
</dbReference>
<dbReference type="Gene3D" id="3.20.20.450">
    <property type="entry name" value="EAL domain"/>
    <property type="match status" value="1"/>
</dbReference>
<dbReference type="Gene3D" id="3.30.70.270">
    <property type="match status" value="1"/>
</dbReference>
<dbReference type="EMBL" id="JBBMQS010000003">
    <property type="protein sequence ID" value="MEM5496865.1"/>
    <property type="molecule type" value="Genomic_DNA"/>
</dbReference>
<proteinExistence type="predicted"/>
<dbReference type="PROSITE" id="PS50883">
    <property type="entry name" value="EAL"/>
    <property type="match status" value="1"/>
</dbReference>
<keyword evidence="1" id="KW-0812">Transmembrane</keyword>
<dbReference type="Gene3D" id="6.10.340.10">
    <property type="match status" value="1"/>
</dbReference>
<dbReference type="CDD" id="cd06225">
    <property type="entry name" value="HAMP"/>
    <property type="match status" value="1"/>
</dbReference>
<dbReference type="SMART" id="SM00052">
    <property type="entry name" value="EAL"/>
    <property type="match status" value="1"/>
</dbReference>
<sequence>MSSKSVLIKPSLQMRMSFIFLLLLGIIVVVTIYFVQQATYKHARAQLLSHIQTSAGVVQDNVEGRASALDNGMATLAKDFSMKQLIATAKNDQRSLGSAMSNYQSRLGADIYWVLDKDFTPLIAAQSPFANSKQVVPAFSKATLHWFTYQGRNYLMRSIPVRFVETSAQINAWVVMGIDAKKLFTPHLVDLTDMQITLFGGNASVLLGATPETHFVVGSRQGEIAETRGLHSLPVNSTSIIYSAFELGTWQGESAFIVLSMDEDDAFLSNESLIGQLIFILLAAAALGLLGATLLSREITKPLHKLIDAARRMRAGENVDSFPNANTREVETLSSAFSDMQLGIQDREAQIHQLAYFDELTHIPNRIQFSNHIRGMIRQTPECELIVLMIDVDRFKEINDTLGHDLGDELLIAIAKRLHNHTQNKGFCARLGGDEYAWVGLQEVDTRPQDVAQNLLSVFEQPFKIENLVLDVDCSMGIALYPQHASSLQGLMQCADIAMYSCKEQHNPFALYNDALNKHSVVRLSLMSQLKGALAEGQLELHYQPKLTIANDKIETLECLIRWFHPEHGFVPPDDFIPLAEQTGAIRHVTQWALRTACEQLKQWRDKNIYFSVAVNISAIDLVDLSLPASINSLLNEFDLPPSSLTMEVTESAVMGDPENALKALNLLRDMGVSLSIDDFGTGYSSMAQLKKMPVDELKIDKAFVLALATNQEDRVMVKTLVSLARNLGLTTVAEGVEDLATLEFLREVGCTKAQGYYMTKALRADELIAWYETFTEQGLASCSQ</sequence>
<dbReference type="InterPro" id="IPR052155">
    <property type="entry name" value="Biofilm_reg_signaling"/>
</dbReference>
<dbReference type="CDD" id="cd01948">
    <property type="entry name" value="EAL"/>
    <property type="match status" value="1"/>
</dbReference>
<evidence type="ECO:0000259" key="4">
    <source>
        <dbReference type="PROSITE" id="PS50887"/>
    </source>
</evidence>
<keyword evidence="6" id="KW-1185">Reference proteome</keyword>
<dbReference type="SUPFAM" id="SSF141868">
    <property type="entry name" value="EAL domain-like"/>
    <property type="match status" value="1"/>
</dbReference>
<feature type="domain" description="HAMP" evidence="3">
    <location>
        <begin position="297"/>
        <end position="349"/>
    </location>
</feature>
<dbReference type="RefSeq" id="WP_342881156.1">
    <property type="nucleotide sequence ID" value="NZ_JBBMQS010000003.1"/>
</dbReference>
<organism evidence="5 6">
    <name type="scientific">Paraglaciecola mesophila</name>
    <dbReference type="NCBI Taxonomy" id="197222"/>
    <lineage>
        <taxon>Bacteria</taxon>
        <taxon>Pseudomonadati</taxon>
        <taxon>Pseudomonadota</taxon>
        <taxon>Gammaproteobacteria</taxon>
        <taxon>Alteromonadales</taxon>
        <taxon>Alteromonadaceae</taxon>
        <taxon>Paraglaciecola</taxon>
    </lineage>
</organism>
<dbReference type="Proteomes" id="UP001461163">
    <property type="component" value="Unassembled WGS sequence"/>
</dbReference>
<dbReference type="InterPro" id="IPR001633">
    <property type="entry name" value="EAL_dom"/>
</dbReference>
<dbReference type="SMART" id="SM00304">
    <property type="entry name" value="HAMP"/>
    <property type="match status" value="1"/>
</dbReference>
<dbReference type="Pfam" id="PF00672">
    <property type="entry name" value="HAMP"/>
    <property type="match status" value="1"/>
</dbReference>
<name>A0ABU9STG5_9ALTE</name>
<dbReference type="SMART" id="SM00267">
    <property type="entry name" value="GGDEF"/>
    <property type="match status" value="1"/>
</dbReference>
<dbReference type="PANTHER" id="PTHR44757">
    <property type="entry name" value="DIGUANYLATE CYCLASE DGCP"/>
    <property type="match status" value="1"/>
</dbReference>
<feature type="transmembrane region" description="Helical" evidence="1">
    <location>
        <begin position="273"/>
        <end position="295"/>
    </location>
</feature>
<feature type="domain" description="GGDEF" evidence="4">
    <location>
        <begin position="383"/>
        <end position="514"/>
    </location>
</feature>
<keyword evidence="1" id="KW-0472">Membrane</keyword>
<reference evidence="5 6" key="1">
    <citation type="submission" date="2024-03" db="EMBL/GenBank/DDBJ databases">
        <title>Community enrichment and isolation of bacterial strains for fucoidan degradation.</title>
        <authorList>
            <person name="Sichert A."/>
        </authorList>
    </citation>
    <scope>NUCLEOTIDE SEQUENCE [LARGE SCALE GENOMIC DNA]</scope>
    <source>
        <strain evidence="5 6">AS12</strain>
    </source>
</reference>
<comment type="caution">
    <text evidence="5">The sequence shown here is derived from an EMBL/GenBank/DDBJ whole genome shotgun (WGS) entry which is preliminary data.</text>
</comment>
<dbReference type="PROSITE" id="PS50887">
    <property type="entry name" value="GGDEF"/>
    <property type="match status" value="1"/>
</dbReference>
<dbReference type="CDD" id="cd01949">
    <property type="entry name" value="GGDEF"/>
    <property type="match status" value="1"/>
</dbReference>
<evidence type="ECO:0000256" key="1">
    <source>
        <dbReference type="SAM" id="Phobius"/>
    </source>
</evidence>
<gene>
    <name evidence="5" type="ORF">WNY77_05620</name>
</gene>
<keyword evidence="1" id="KW-1133">Transmembrane helix</keyword>
<evidence type="ECO:0000313" key="6">
    <source>
        <dbReference type="Proteomes" id="UP001461163"/>
    </source>
</evidence>